<sequence length="697" mass="78291">MNFLYPSFLFGLLAVAIPIAIHLFNFRRTRKVYFTNVAFLKNVDTSTSSFRRLKHVLILAARTLFVIFLVLAFAQPYIPSQNNRAINTSSGVTSLYLDNSLSMQNESGKNRNLDVATEQIDQILNVLPNTPSFQLLTNDFESRDQFVAGRDKLKDRLTEINLSNTSRSLEAVQRRQLSLLEKYSSSPQNQVFWFSDFQKSTAGELGKIALDSLNQYFLVPVQAEESGNIFIDSLWLATPFVKEMETNELNVRLVNTGSEEIENLPVKLFIDNKQVSSSTITLEGNAAGQLVFNFTVQEKGFQRGRISFEDYPVTFDNEYYFVINAAPVINILHLYAGQPAPYVPGVFGNESVFSIKSYNIANADLAQIKTSDLVVIENLPALDATLRNQVESFVKDGGSVLIFPGAQADISSYSQMLGNLGIRGVQRSSYLPVTAVANTNTYDTSPANVLAPPDMRNPFFESIFENSVQKGTINMPFANPVIEWSNGGTALLKFRNNQPFLSQFTALKGKVYLAASPVDMAYSNFPKHALFVPVLYKVASLSKSQERLSYSFQEPSIAIKVNNTGTDQVYKLKKDKFEIIPPQRKVSNQLIFELPQVSQAASEMPESGYYELALNDTTEYILAFNYDKRESQMDSYNADELKKIFAGKKNVQVYDSVKEGNFADDFKARNIGRNLWKYCLIAALFFLLTEIALIRLL</sequence>
<protein>
    <recommendedName>
        <fullName evidence="2">Aerotolerance regulator N-terminal domain-containing protein</fullName>
    </recommendedName>
</protein>
<dbReference type="Gene3D" id="3.40.50.880">
    <property type="match status" value="1"/>
</dbReference>
<dbReference type="KEGG" id="rhoz:GXP67_09210"/>
<dbReference type="InterPro" id="IPR024163">
    <property type="entry name" value="Aerotolerance_reg_N"/>
</dbReference>
<feature type="transmembrane region" description="Helical" evidence="1">
    <location>
        <begin position="56"/>
        <end position="78"/>
    </location>
</feature>
<gene>
    <name evidence="3" type="ORF">GXP67_09210</name>
</gene>
<keyword evidence="1" id="KW-1133">Transmembrane helix</keyword>
<name>A0A6C0GGB6_9BACT</name>
<evidence type="ECO:0000259" key="2">
    <source>
        <dbReference type="Pfam" id="PF07584"/>
    </source>
</evidence>
<dbReference type="AlphaFoldDB" id="A0A6C0GGB6"/>
<feature type="domain" description="Aerotolerance regulator N-terminal" evidence="2">
    <location>
        <begin position="1"/>
        <end position="76"/>
    </location>
</feature>
<dbReference type="Pfam" id="PF07584">
    <property type="entry name" value="BatA"/>
    <property type="match status" value="1"/>
</dbReference>
<dbReference type="NCBIfam" id="TIGR02226">
    <property type="entry name" value="two_anch"/>
    <property type="match status" value="1"/>
</dbReference>
<organism evidence="3 4">
    <name type="scientific">Rhodocytophaga rosea</name>
    <dbReference type="NCBI Taxonomy" id="2704465"/>
    <lineage>
        <taxon>Bacteria</taxon>
        <taxon>Pseudomonadati</taxon>
        <taxon>Bacteroidota</taxon>
        <taxon>Cytophagia</taxon>
        <taxon>Cytophagales</taxon>
        <taxon>Rhodocytophagaceae</taxon>
        <taxon>Rhodocytophaga</taxon>
    </lineage>
</organism>
<dbReference type="PANTHER" id="PTHR37464:SF1">
    <property type="entry name" value="BLL2463 PROTEIN"/>
    <property type="match status" value="1"/>
</dbReference>
<dbReference type="Gene3D" id="2.60.40.10">
    <property type="entry name" value="Immunoglobulins"/>
    <property type="match status" value="1"/>
</dbReference>
<evidence type="ECO:0000256" key="1">
    <source>
        <dbReference type="SAM" id="Phobius"/>
    </source>
</evidence>
<keyword evidence="4" id="KW-1185">Reference proteome</keyword>
<reference evidence="3 4" key="1">
    <citation type="submission" date="2020-01" db="EMBL/GenBank/DDBJ databases">
        <authorList>
            <person name="Kim M.K."/>
        </authorList>
    </citation>
    <scope>NUCLEOTIDE SEQUENCE [LARGE SCALE GENOMIC DNA]</scope>
    <source>
        <strain evidence="3 4">172606-1</strain>
    </source>
</reference>
<dbReference type="SUPFAM" id="SSF52317">
    <property type="entry name" value="Class I glutamine amidotransferase-like"/>
    <property type="match status" value="1"/>
</dbReference>
<accession>A0A6C0GGB6</accession>
<dbReference type="PANTHER" id="PTHR37464">
    <property type="entry name" value="BLL2463 PROTEIN"/>
    <property type="match status" value="1"/>
</dbReference>
<dbReference type="InterPro" id="IPR011933">
    <property type="entry name" value="Double_TM_dom"/>
</dbReference>
<evidence type="ECO:0000313" key="3">
    <source>
        <dbReference type="EMBL" id="QHT66823.1"/>
    </source>
</evidence>
<dbReference type="Proteomes" id="UP000480178">
    <property type="component" value="Chromosome"/>
</dbReference>
<keyword evidence="1" id="KW-0472">Membrane</keyword>
<dbReference type="InterPro" id="IPR013783">
    <property type="entry name" value="Ig-like_fold"/>
</dbReference>
<evidence type="ECO:0000313" key="4">
    <source>
        <dbReference type="Proteomes" id="UP000480178"/>
    </source>
</evidence>
<dbReference type="EMBL" id="CP048222">
    <property type="protein sequence ID" value="QHT66823.1"/>
    <property type="molecule type" value="Genomic_DNA"/>
</dbReference>
<keyword evidence="1" id="KW-0812">Transmembrane</keyword>
<proteinExistence type="predicted"/>
<dbReference type="InterPro" id="IPR029062">
    <property type="entry name" value="Class_I_gatase-like"/>
</dbReference>
<feature type="transmembrane region" description="Helical" evidence="1">
    <location>
        <begin position="6"/>
        <end position="24"/>
    </location>
</feature>
<dbReference type="RefSeq" id="WP_162442875.1">
    <property type="nucleotide sequence ID" value="NZ_CP048222.1"/>
</dbReference>